<dbReference type="InterPro" id="IPR039445">
    <property type="entry name" value="DauR-like_HTH"/>
</dbReference>
<dbReference type="EMBL" id="JADKNH010000005">
    <property type="protein sequence ID" value="MBF4693446.1"/>
    <property type="molecule type" value="Genomic_DNA"/>
</dbReference>
<keyword evidence="4" id="KW-1185">Reference proteome</keyword>
<evidence type="ECO:0000259" key="1">
    <source>
        <dbReference type="Pfam" id="PF08348"/>
    </source>
</evidence>
<dbReference type="PANTHER" id="PTHR35568:SF1">
    <property type="entry name" value="TRANSCRIPTIONAL REGULATOR DAUR"/>
    <property type="match status" value="1"/>
</dbReference>
<protein>
    <submittedName>
        <fullName evidence="3">PAS domain-containing protein</fullName>
    </submittedName>
</protein>
<dbReference type="Pfam" id="PF13309">
    <property type="entry name" value="HTH_22"/>
    <property type="match status" value="1"/>
</dbReference>
<dbReference type="Pfam" id="PF08348">
    <property type="entry name" value="PAS_6"/>
    <property type="match status" value="1"/>
</dbReference>
<feature type="domain" description="Transcriptional regulator DauR-like HTH" evidence="2">
    <location>
        <begin position="123"/>
        <end position="184"/>
    </location>
</feature>
<evidence type="ECO:0000313" key="3">
    <source>
        <dbReference type="EMBL" id="MBF4693446.1"/>
    </source>
</evidence>
<evidence type="ECO:0000313" key="4">
    <source>
        <dbReference type="Proteomes" id="UP000614200"/>
    </source>
</evidence>
<gene>
    <name evidence="3" type="ORF">ISU02_09960</name>
</gene>
<evidence type="ECO:0000259" key="2">
    <source>
        <dbReference type="Pfam" id="PF13309"/>
    </source>
</evidence>
<reference evidence="3 4" key="1">
    <citation type="submission" date="2020-11" db="EMBL/GenBank/DDBJ databases">
        <title>Fusibacter basophilias sp. nov.</title>
        <authorList>
            <person name="Qiu D."/>
        </authorList>
    </citation>
    <scope>NUCLEOTIDE SEQUENCE [LARGE SCALE GENOMIC DNA]</scope>
    <source>
        <strain evidence="3 4">Q10-2</strain>
    </source>
</reference>
<accession>A0ABR9ZSL2</accession>
<sequence>MFGSSCETLIHDMSKPGHPVLAIYNGHVSGRQVGSTADIYGLNDGNDEVFFTNRDYVDHLVVTSAGRHVKSSTFNYIGEDYHYALGINFDYTAIVSASNLLMELSHAGSDLQSAIKDDKVTYINDLFDACLASIGKPIDRMKKADRYRLVSLLYQKKAFNYQKSVLFVAEKLKVSRYTIYKYINEIKENEQI</sequence>
<organism evidence="3 4">
    <name type="scientific">Fusibacter ferrireducens</name>
    <dbReference type="NCBI Taxonomy" id="2785058"/>
    <lineage>
        <taxon>Bacteria</taxon>
        <taxon>Bacillati</taxon>
        <taxon>Bacillota</taxon>
        <taxon>Clostridia</taxon>
        <taxon>Eubacteriales</taxon>
        <taxon>Eubacteriales Family XII. Incertae Sedis</taxon>
        <taxon>Fusibacter</taxon>
    </lineage>
</organism>
<proteinExistence type="predicted"/>
<dbReference type="Proteomes" id="UP000614200">
    <property type="component" value="Unassembled WGS sequence"/>
</dbReference>
<comment type="caution">
    <text evidence="3">The sequence shown here is derived from an EMBL/GenBank/DDBJ whole genome shotgun (WGS) entry which is preliminary data.</text>
</comment>
<name>A0ABR9ZSL2_9FIRM</name>
<dbReference type="PANTHER" id="PTHR35568">
    <property type="entry name" value="TRANSCRIPTIONAL REGULATOR DAUR"/>
    <property type="match status" value="1"/>
</dbReference>
<dbReference type="InterPro" id="IPR013559">
    <property type="entry name" value="YheO"/>
</dbReference>
<dbReference type="InterPro" id="IPR039446">
    <property type="entry name" value="DauR-like"/>
</dbReference>
<feature type="domain" description="YheO-like" evidence="1">
    <location>
        <begin position="1"/>
        <end position="99"/>
    </location>
</feature>